<keyword evidence="11" id="KW-0934">Plastid</keyword>
<keyword evidence="3 9" id="KW-0602">Photosynthesis</keyword>
<feature type="chain" id="PRO_5023473593" description="Photosystem II reaction center protein K" evidence="9">
    <location>
        <begin position="23"/>
        <end position="59"/>
    </location>
</feature>
<keyword evidence="8 9" id="KW-0604">Photosystem II</keyword>
<accession>A0A3Q9R3V5</accession>
<geneLocation type="plastid" evidence="11"/>
<dbReference type="RefSeq" id="YP_009555453.1">
    <property type="nucleotide sequence ID" value="NC_040923.1"/>
</dbReference>
<comment type="subunit">
    <text evidence="9">PSII is composed of 1 copy each of membrane proteins PsbA, PsbB, PsbC, PsbD, PsbE, PsbF, PsbH, PsbI, PsbJ, PsbK, PsbL, PsbM, PsbT, PsbX, PsbY, PsbZ, Psb30/Ycf12, at least 3 peripheral proteins of the oxygen-evolving complex and a large number of cofactors. It forms dimeric complexes.</text>
</comment>
<dbReference type="AlphaFoldDB" id="A0A3Q9R3V5"/>
<evidence type="ECO:0000256" key="6">
    <source>
        <dbReference type="ARBA" id="ARBA00023078"/>
    </source>
</evidence>
<dbReference type="SUPFAM" id="SSF161037">
    <property type="entry name" value="Photosystem II reaction center protein K, PsbK"/>
    <property type="match status" value="1"/>
</dbReference>
<protein>
    <recommendedName>
        <fullName evidence="9">Photosystem II reaction center protein K</fullName>
        <shortName evidence="9">PSII-K</shortName>
    </recommendedName>
</protein>
<evidence type="ECO:0000313" key="11">
    <source>
        <dbReference type="EMBL" id="AZU95307.1"/>
    </source>
</evidence>
<gene>
    <name evidence="9 11" type="primary">psbK</name>
</gene>
<dbReference type="GO" id="GO:0005737">
    <property type="term" value="C:cytoplasm"/>
    <property type="evidence" value="ECO:0007669"/>
    <property type="project" value="UniProtKB-ARBA"/>
</dbReference>
<dbReference type="NCBIfam" id="NF002715">
    <property type="entry name" value="PRK02553.1"/>
    <property type="match status" value="1"/>
</dbReference>
<comment type="subcellular location">
    <subcellularLocation>
        <location evidence="9">Cellular thylakoid membrane</location>
        <topology evidence="9">Single-pass membrane protein</topology>
    </subcellularLocation>
    <subcellularLocation>
        <location evidence="1">Membrane</location>
        <topology evidence="1">Single-pass membrane protein</topology>
    </subcellularLocation>
</comment>
<dbReference type="GO" id="GO:0009539">
    <property type="term" value="C:photosystem II reaction center"/>
    <property type="evidence" value="ECO:0007669"/>
    <property type="project" value="InterPro"/>
</dbReference>
<keyword evidence="2 9" id="KW-0674">Reaction center</keyword>
<keyword evidence="6 9" id="KW-0793">Thylakoid</keyword>
<dbReference type="Pfam" id="PF02533">
    <property type="entry name" value="PsbK"/>
    <property type="match status" value="1"/>
</dbReference>
<feature type="propeptide" id="PRO_5018799202" evidence="9">
    <location>
        <begin position="1"/>
        <end position="22"/>
    </location>
</feature>
<comment type="function">
    <text evidence="9">One of the components of the core complex of photosystem II (PSII). PSII is a light-driven water:plastoquinone oxidoreductase that uses light energy to abstract electrons from H(2)O, generating O(2) and a proton gradient subsequently used for ATP formation. It consists of a core antenna complex that captures photons, and an electron transfer chain that converts photonic excitation into a charge separation.</text>
</comment>
<dbReference type="EMBL" id="MH549637">
    <property type="protein sequence ID" value="AZU95307.1"/>
    <property type="molecule type" value="Genomic_DNA"/>
</dbReference>
<comment type="similarity">
    <text evidence="9">Belongs to the PsbK family.</text>
</comment>
<evidence type="ECO:0000256" key="1">
    <source>
        <dbReference type="ARBA" id="ARBA00004167"/>
    </source>
</evidence>
<dbReference type="GO" id="GO:0042651">
    <property type="term" value="C:thylakoid membrane"/>
    <property type="evidence" value="ECO:0007669"/>
    <property type="project" value="UniProtKB-UniRule"/>
</dbReference>
<evidence type="ECO:0000256" key="7">
    <source>
        <dbReference type="ARBA" id="ARBA00023136"/>
    </source>
</evidence>
<dbReference type="PANTHER" id="PTHR35325">
    <property type="match status" value="1"/>
</dbReference>
<dbReference type="InterPro" id="IPR003687">
    <property type="entry name" value="PSII_PsbK"/>
</dbReference>
<dbReference type="HAMAP" id="MF_00441">
    <property type="entry name" value="PSII_PsbK"/>
    <property type="match status" value="1"/>
</dbReference>
<name>A0A3Q9R3V5_DENOS</name>
<feature type="transmembrane region" description="Helical" evidence="10">
    <location>
        <begin position="34"/>
        <end position="52"/>
    </location>
</feature>
<evidence type="ECO:0000256" key="9">
    <source>
        <dbReference type="HAMAP-Rule" id="MF_00441"/>
    </source>
</evidence>
<keyword evidence="5 9" id="KW-1133">Transmembrane helix</keyword>
<sequence>MSTMLNFYLENGFCSSGTIFLAKSPEAYAVFDPIVNVMPIIPLFFFLLAFVWQASVSFR</sequence>
<evidence type="ECO:0000256" key="4">
    <source>
        <dbReference type="ARBA" id="ARBA00022692"/>
    </source>
</evidence>
<reference evidence="11" key="1">
    <citation type="journal article" date="2018" name="New Phytol.">
        <title>Lycophyte plastid genomics: extreme variation in GC, gene and intron content and multiple inversions between a direct and inverted orientation of the rRNA repeat.</title>
        <authorList>
            <person name="Mower J.P."/>
            <person name="Ma P.F."/>
            <person name="Grewe F."/>
            <person name="Taylor A."/>
            <person name="Michael T.P."/>
            <person name="VanBuren R."/>
            <person name="Qiu Y.L."/>
        </authorList>
    </citation>
    <scope>NUCLEOTIDE SEQUENCE</scope>
</reference>
<evidence type="ECO:0000256" key="3">
    <source>
        <dbReference type="ARBA" id="ARBA00022531"/>
    </source>
</evidence>
<dbReference type="PANTHER" id="PTHR35325:SF1">
    <property type="entry name" value="PHOTOSYSTEM II REACTION CENTER PROTEIN K"/>
    <property type="match status" value="1"/>
</dbReference>
<evidence type="ECO:0000256" key="10">
    <source>
        <dbReference type="SAM" id="Phobius"/>
    </source>
</evidence>
<evidence type="ECO:0000256" key="2">
    <source>
        <dbReference type="ARBA" id="ARBA00022469"/>
    </source>
</evidence>
<proteinExistence type="inferred from homology"/>
<keyword evidence="4 9" id="KW-0812">Transmembrane</keyword>
<keyword evidence="7 9" id="KW-0472">Membrane</keyword>
<organism evidence="11">
    <name type="scientific">Dendrolycopodium obscurum</name>
    <name type="common">Flat-branched tree-clubmoss</name>
    <name type="synonym">Lycopodium obscurum</name>
    <dbReference type="NCBI Taxonomy" id="62333"/>
    <lineage>
        <taxon>Eukaryota</taxon>
        <taxon>Viridiplantae</taxon>
        <taxon>Streptophyta</taxon>
        <taxon>Embryophyta</taxon>
        <taxon>Tracheophyta</taxon>
        <taxon>Lycopodiopsida</taxon>
        <taxon>Lycopodiales</taxon>
        <taxon>Lycopodiaceae</taxon>
        <taxon>Lycopodioideae</taxon>
        <taxon>Dendrolycopodium</taxon>
    </lineage>
</organism>
<evidence type="ECO:0000256" key="8">
    <source>
        <dbReference type="ARBA" id="ARBA00023276"/>
    </source>
</evidence>
<dbReference type="GO" id="GO:0015979">
    <property type="term" value="P:photosynthesis"/>
    <property type="evidence" value="ECO:0007669"/>
    <property type="project" value="UniProtKB-UniRule"/>
</dbReference>
<evidence type="ECO:0000256" key="5">
    <source>
        <dbReference type="ARBA" id="ARBA00022989"/>
    </source>
</evidence>
<dbReference type="GeneID" id="39109282"/>
<dbReference type="InterPro" id="IPR037270">
    <property type="entry name" value="PSII_PsbK_sf"/>
</dbReference>